<dbReference type="PANTHER" id="PTHR47331:SF6">
    <property type="entry name" value="DOUBLECORTIN DOMAIN-CONTAINING PROTEIN"/>
    <property type="match status" value="1"/>
</dbReference>
<dbReference type="AlphaFoldDB" id="A0A9W7WE03"/>
<dbReference type="Pfam" id="PF18701">
    <property type="entry name" value="DUF5641"/>
    <property type="match status" value="1"/>
</dbReference>
<reference evidence="2" key="1">
    <citation type="submission" date="2021-02" db="EMBL/GenBank/DDBJ databases">
        <title>Comparative genomics reveals that relaxation of natural selection precedes convergent phenotypic evolution of cavefish.</title>
        <authorList>
            <person name="Peng Z."/>
        </authorList>
    </citation>
    <scope>NUCLEOTIDE SEQUENCE</scope>
    <source>
        <tissue evidence="2">Muscle</tissue>
    </source>
</reference>
<feature type="domain" description="DUF5641" evidence="1">
    <location>
        <begin position="1"/>
        <end position="93"/>
    </location>
</feature>
<evidence type="ECO:0000259" key="1">
    <source>
        <dbReference type="Pfam" id="PF18701"/>
    </source>
</evidence>
<evidence type="ECO:0000313" key="2">
    <source>
        <dbReference type="EMBL" id="KAI7795559.1"/>
    </source>
</evidence>
<sequence>QWRRVQHLDNTFWSRWRREYLATLQSRSKWQEERRYLREGDVVLLKDAQVKRNECPMALVTKIFTSSDGKVRTVELRVARDGIIKTFLRPISETVLLMPTED</sequence>
<name>A0A9W7WE03_TRIRA</name>
<comment type="caution">
    <text evidence="2">The sequence shown here is derived from an EMBL/GenBank/DDBJ whole genome shotgun (WGS) entry which is preliminary data.</text>
</comment>
<organism evidence="2 3">
    <name type="scientific">Triplophysa rosa</name>
    <name type="common">Cave loach</name>
    <dbReference type="NCBI Taxonomy" id="992332"/>
    <lineage>
        <taxon>Eukaryota</taxon>
        <taxon>Metazoa</taxon>
        <taxon>Chordata</taxon>
        <taxon>Craniata</taxon>
        <taxon>Vertebrata</taxon>
        <taxon>Euteleostomi</taxon>
        <taxon>Actinopterygii</taxon>
        <taxon>Neopterygii</taxon>
        <taxon>Teleostei</taxon>
        <taxon>Ostariophysi</taxon>
        <taxon>Cypriniformes</taxon>
        <taxon>Nemacheilidae</taxon>
        <taxon>Triplophysa</taxon>
    </lineage>
</organism>
<dbReference type="Proteomes" id="UP001059041">
    <property type="component" value="Linkage Group LG20"/>
</dbReference>
<keyword evidence="3" id="KW-1185">Reference proteome</keyword>
<protein>
    <recommendedName>
        <fullName evidence="1">DUF5641 domain-containing protein</fullName>
    </recommendedName>
</protein>
<dbReference type="EMBL" id="JAFHDT010000020">
    <property type="protein sequence ID" value="KAI7795559.1"/>
    <property type="molecule type" value="Genomic_DNA"/>
</dbReference>
<gene>
    <name evidence="2" type="ORF">IRJ41_025628</name>
</gene>
<dbReference type="InterPro" id="IPR040676">
    <property type="entry name" value="DUF5641"/>
</dbReference>
<feature type="non-terminal residue" evidence="2">
    <location>
        <position position="102"/>
    </location>
</feature>
<feature type="non-terminal residue" evidence="2">
    <location>
        <position position="1"/>
    </location>
</feature>
<accession>A0A9W7WE03</accession>
<proteinExistence type="predicted"/>
<evidence type="ECO:0000313" key="3">
    <source>
        <dbReference type="Proteomes" id="UP001059041"/>
    </source>
</evidence>
<dbReference type="PANTHER" id="PTHR47331">
    <property type="entry name" value="PHD-TYPE DOMAIN-CONTAINING PROTEIN"/>
    <property type="match status" value="1"/>
</dbReference>